<organism evidence="8">
    <name type="scientific">Galdieria yellowstonensis</name>
    <dbReference type="NCBI Taxonomy" id="3028027"/>
    <lineage>
        <taxon>Eukaryota</taxon>
        <taxon>Rhodophyta</taxon>
        <taxon>Bangiophyceae</taxon>
        <taxon>Galdieriales</taxon>
        <taxon>Galdieriaceae</taxon>
        <taxon>Galdieria</taxon>
    </lineage>
</organism>
<protein>
    <recommendedName>
        <fullName evidence="1">uroporphyrinogen-III C-methyltransferase</fullName>
        <ecNumber evidence="1">2.1.1.107</ecNumber>
    </recommendedName>
</protein>
<evidence type="ECO:0000256" key="4">
    <source>
        <dbReference type="ARBA" id="ARBA00022691"/>
    </source>
</evidence>
<keyword evidence="4" id="KW-0949">S-adenosyl-L-methionine</keyword>
<keyword evidence="6" id="KW-0472">Membrane</keyword>
<dbReference type="InterPro" id="IPR000878">
    <property type="entry name" value="4pyrrol_Mease"/>
</dbReference>
<keyword evidence="5" id="KW-0627">Porphyrin biosynthesis</keyword>
<geneLocation type="plastid" evidence="8"/>
<sequence length="267" mass="30686">MFKLVKYMKLINKKVYLIGAGPGKNDFITIKANEILKNADVIIYDSLINPSLLYELQENKYNDHRKKYIKVKKKEIISQYHKQRLIKLIIYYNKKNLCVIRLKSGDPLLFARGGEELIELLAHDIQVEIIPGITTGISAYSYNKIPLSHRKWNSSITIITGEIASSNKIKQINWQNIIIGSASLVIYMGIHNLFLIIDYCKIYGKNNEIPVALIRWNTWEEQEELIGTIGTIATQVYDKNFGPPAIILVGPLVEIRAIIKYNYAKFK</sequence>
<dbReference type="SUPFAM" id="SSF53790">
    <property type="entry name" value="Tetrapyrrole methylase"/>
    <property type="match status" value="1"/>
</dbReference>
<dbReference type="InterPro" id="IPR014777">
    <property type="entry name" value="4pyrrole_Mease_sub1"/>
</dbReference>
<gene>
    <name evidence="8" type="primary">cobA</name>
    <name evidence="8" type="ORF">GAYEhsy245_123</name>
</gene>
<evidence type="ECO:0000313" key="8">
    <source>
        <dbReference type="EMBL" id="WDA99338.1"/>
    </source>
</evidence>
<evidence type="ECO:0000259" key="7">
    <source>
        <dbReference type="Pfam" id="PF00590"/>
    </source>
</evidence>
<evidence type="ECO:0000256" key="1">
    <source>
        <dbReference type="ARBA" id="ARBA00012162"/>
    </source>
</evidence>
<proteinExistence type="predicted"/>
<evidence type="ECO:0000256" key="6">
    <source>
        <dbReference type="SAM" id="Phobius"/>
    </source>
</evidence>
<dbReference type="GO" id="GO:0019354">
    <property type="term" value="P:siroheme biosynthetic process"/>
    <property type="evidence" value="ECO:0007669"/>
    <property type="project" value="InterPro"/>
</dbReference>
<dbReference type="InterPro" id="IPR035996">
    <property type="entry name" value="4pyrrol_Methylase_sf"/>
</dbReference>
<evidence type="ECO:0000256" key="3">
    <source>
        <dbReference type="ARBA" id="ARBA00022679"/>
    </source>
</evidence>
<dbReference type="NCBIfam" id="NF004790">
    <property type="entry name" value="PRK06136.1"/>
    <property type="match status" value="1"/>
</dbReference>
<keyword evidence="3" id="KW-0808">Transferase</keyword>
<dbReference type="GO" id="GO:0004851">
    <property type="term" value="F:uroporphyrin-III C-methyltransferase activity"/>
    <property type="evidence" value="ECO:0007669"/>
    <property type="project" value="UniProtKB-EC"/>
</dbReference>
<keyword evidence="8" id="KW-0934">Plastid</keyword>
<accession>A0A9Y1I2Y3</accession>
<dbReference type="Gene3D" id="3.30.950.10">
    <property type="entry name" value="Methyltransferase, Cobalt-precorrin-4 Transmethylase, Domain 2"/>
    <property type="match status" value="1"/>
</dbReference>
<keyword evidence="6" id="KW-1133">Transmembrane helix</keyword>
<keyword evidence="6" id="KW-0812">Transmembrane</keyword>
<dbReference type="InterPro" id="IPR014776">
    <property type="entry name" value="4pyrrole_Mease_sub2"/>
</dbReference>
<dbReference type="PANTHER" id="PTHR45790:SF3">
    <property type="entry name" value="S-ADENOSYL-L-METHIONINE-DEPENDENT UROPORPHYRINOGEN III METHYLTRANSFERASE, CHLOROPLASTIC"/>
    <property type="match status" value="1"/>
</dbReference>
<dbReference type="Pfam" id="PF00590">
    <property type="entry name" value="TP_methylase"/>
    <property type="match status" value="1"/>
</dbReference>
<keyword evidence="2 8" id="KW-0489">Methyltransferase</keyword>
<name>A0A9Y1I2Y3_9RHOD</name>
<dbReference type="PROSITE" id="PS00839">
    <property type="entry name" value="SUMT_1"/>
    <property type="match status" value="1"/>
</dbReference>
<dbReference type="InterPro" id="IPR006366">
    <property type="entry name" value="CobA/CysG_C"/>
</dbReference>
<dbReference type="NCBIfam" id="TIGR01469">
    <property type="entry name" value="cobA_cysG_Cterm"/>
    <property type="match status" value="1"/>
</dbReference>
<dbReference type="EC" id="2.1.1.107" evidence="1"/>
<evidence type="ECO:0000256" key="2">
    <source>
        <dbReference type="ARBA" id="ARBA00022603"/>
    </source>
</evidence>
<dbReference type="EMBL" id="OP616813">
    <property type="protein sequence ID" value="WDA99338.1"/>
    <property type="molecule type" value="Genomic_DNA"/>
</dbReference>
<feature type="transmembrane region" description="Helical" evidence="6">
    <location>
        <begin position="177"/>
        <end position="197"/>
    </location>
</feature>
<dbReference type="InterPro" id="IPR003043">
    <property type="entry name" value="Uropor_MeTrfase_CS"/>
</dbReference>
<dbReference type="GO" id="GO:0032259">
    <property type="term" value="P:methylation"/>
    <property type="evidence" value="ECO:0007669"/>
    <property type="project" value="UniProtKB-KW"/>
</dbReference>
<evidence type="ECO:0000256" key="5">
    <source>
        <dbReference type="ARBA" id="ARBA00023244"/>
    </source>
</evidence>
<feature type="domain" description="Tetrapyrrole methylase" evidence="7">
    <location>
        <begin position="14"/>
        <end position="232"/>
    </location>
</feature>
<reference evidence="8" key="1">
    <citation type="journal article" date="2023" name="J. Phycol.">
        <title>Revised classification of the Cyanidiophyceae based on plastid genome data with descriptions of the Cavernulicolales ord. nov. and Galdieriales ord. nov. (Rhodophyta).</title>
        <authorList>
            <person name="Park S.I."/>
            <person name="Cho C.H."/>
            <person name="Ciniglia C."/>
            <person name="Huang T.Y."/>
            <person name="Liu S.L."/>
            <person name="Bustamante D.E."/>
            <person name="Calderon M.S."/>
            <person name="Mansilla A."/>
            <person name="McDermott T."/>
            <person name="Andersen R.A."/>
            <person name="Yoon H.S."/>
        </authorList>
    </citation>
    <scope>NUCLEOTIDE SEQUENCE</scope>
    <source>
        <strain evidence="8">Hsy245</strain>
    </source>
</reference>
<dbReference type="Gene3D" id="3.40.1010.10">
    <property type="entry name" value="Cobalt-precorrin-4 Transmethylase, Domain 1"/>
    <property type="match status" value="1"/>
</dbReference>
<dbReference type="AlphaFoldDB" id="A0A9Y1I2Y3"/>
<dbReference type="InterPro" id="IPR050161">
    <property type="entry name" value="Siro_Cobalamin_biosynth"/>
</dbReference>
<dbReference type="PANTHER" id="PTHR45790">
    <property type="entry name" value="SIROHEME SYNTHASE-RELATED"/>
    <property type="match status" value="1"/>
</dbReference>